<keyword evidence="8" id="KW-0689">Ribosomal protein</keyword>
<evidence type="ECO:0000313" key="8">
    <source>
        <dbReference type="EMBL" id="ROT34460.1"/>
    </source>
</evidence>
<feature type="transmembrane region" description="Helical" evidence="6">
    <location>
        <begin position="201"/>
        <end position="219"/>
    </location>
</feature>
<dbReference type="PANTHER" id="PTHR47804">
    <property type="entry name" value="60S RIBOSOMAL PROTEIN L19"/>
    <property type="match status" value="1"/>
</dbReference>
<dbReference type="InterPro" id="IPR049453">
    <property type="entry name" value="Memb_transporter_dom"/>
</dbReference>
<dbReference type="Proteomes" id="UP000272025">
    <property type="component" value="Unassembled WGS sequence"/>
</dbReference>
<evidence type="ECO:0000256" key="5">
    <source>
        <dbReference type="SAM" id="MobiDB-lite"/>
    </source>
</evidence>
<feature type="compositionally biased region" description="Basic and acidic residues" evidence="5">
    <location>
        <begin position="576"/>
        <end position="585"/>
    </location>
</feature>
<dbReference type="RefSeq" id="XP_028462266.1">
    <property type="nucleotide sequence ID" value="XM_028611481.1"/>
</dbReference>
<feature type="transmembrane region" description="Helical" evidence="6">
    <location>
        <begin position="173"/>
        <end position="194"/>
    </location>
</feature>
<evidence type="ECO:0000256" key="2">
    <source>
        <dbReference type="ARBA" id="ARBA00022692"/>
    </source>
</evidence>
<dbReference type="OrthoDB" id="68611at2759"/>
<dbReference type="Pfam" id="PF13515">
    <property type="entry name" value="FUSC_2"/>
    <property type="match status" value="1"/>
</dbReference>
<feature type="transmembrane region" description="Helical" evidence="6">
    <location>
        <begin position="142"/>
        <end position="167"/>
    </location>
</feature>
<dbReference type="InterPro" id="IPR052430">
    <property type="entry name" value="IVT-Associated"/>
</dbReference>
<organism evidence="8 9">
    <name type="scientific">Sodiomyces alkalinus (strain CBS 110278 / VKM F-3762 / F11)</name>
    <name type="common">Alkaliphilic filamentous fungus</name>
    <dbReference type="NCBI Taxonomy" id="1314773"/>
    <lineage>
        <taxon>Eukaryota</taxon>
        <taxon>Fungi</taxon>
        <taxon>Dikarya</taxon>
        <taxon>Ascomycota</taxon>
        <taxon>Pezizomycotina</taxon>
        <taxon>Sordariomycetes</taxon>
        <taxon>Hypocreomycetidae</taxon>
        <taxon>Glomerellales</taxon>
        <taxon>Plectosphaerellaceae</taxon>
        <taxon>Sodiomyces</taxon>
    </lineage>
</organism>
<feature type="transmembrane region" description="Helical" evidence="6">
    <location>
        <begin position="728"/>
        <end position="746"/>
    </location>
</feature>
<keyword evidence="8" id="KW-0687">Ribonucleoprotein</keyword>
<sequence>MASSTSTTQWPPRRPSQRSKLRNGTVIIPSTGERTRRHLTLRPSNHGRPEDRRSLSFLHSEDGYPAFARQIKKLPTKLWTFLKSPAGRGVLKCSLAYFLGSLATYLPPVSAFLGKPDGKHVVATITVYFHANRTWGSMLEAVIIAVCAIAYAQSLSIIAMGLSLLGAETGFKTLSHIAVLVLCIGFGLGFVGWVKAKMDNPLVNVGCTLASISIIATITKEEAIHDGYLSWVKIVQIFKILVMGVSIATLVNLLVWRTSARANLRSTFNSATLSLGDMLATISRAFLNGTEEELLSPDYTRMREDYRTAYTKMSKNLGEAKLEHYLLGREAIYHLDREVVRSFEVLTHALGGLRSAAETQFALLKELPQEAPTGQTSPGPNLFSPTLARSSSWQSRTSWDRVGTLAAIDESEETEPEFAPAYLGQPIKLRSPSDIFELFIARLGPSMKSLAYTLSEILRTPTFGPPPTYEITVNEHFRRSLQDALTIYNETRTRALREIYKAIELDRSRSESIQADIEEVAAACGHFSFSLQNVAEYIDAHLVVLEDLKFARATSGRRWNWLKFWQLWANRRRRVKPDGDPDREALLPQEPGPDAPVRRMKKSGMPRGLPAEIVHQRDSWHAAPHASSIVRTISQASLKVLRFLSRDDIRFGIKIGVGAMIWGAFAFLPATRPIYKHWRGEWGLLSYMIVTNMTMGAANTTGYTRFLATLVGGSCALATWAVCEANAVALAFFGWVMSVGSFYVMLVRGKAPLGRTTLLAWNVTVLYAYSLTQQVDDDDDDEGGTTPIMFDIVYHRVLMVNLGIFAGIMMCRLIWPISGRLKFKEGLAVLYLQLGLIWRRGPLAILLKSDNTESYMKAGEEKALQRYALKLDALRKSAKAEFELRGPFPDASCARIMQSTQKILDGFHAMRLVTSKRGNLSPGERALLVHTAPERAQICDRICHVFQVLASSVMLEYPLTDAVPSVGNNKDRLLGKIHRFRKEHQRRLSGTDEEGTNQRENSNGDAQGNRDGKASKDAPTRPQLQDIDVVVEEQDYALLYAYILVTTQVAQELRVVQKEVEGLYGVLDEHAMLLR</sequence>
<feature type="compositionally biased region" description="Polar residues" evidence="5">
    <location>
        <begin position="1"/>
        <end position="10"/>
    </location>
</feature>
<keyword evidence="9" id="KW-1185">Reference proteome</keyword>
<reference evidence="8 9" key="1">
    <citation type="journal article" date="2018" name="Mol. Ecol.">
        <title>The obligate alkalophilic soda-lake fungus Sodiomyces alkalinus has shifted to a protein diet.</title>
        <authorList>
            <person name="Grum-Grzhimaylo A.A."/>
            <person name="Falkoski D.L."/>
            <person name="van den Heuvel J."/>
            <person name="Valero-Jimenez C.A."/>
            <person name="Min B."/>
            <person name="Choi I.G."/>
            <person name="Lipzen A."/>
            <person name="Daum C.G."/>
            <person name="Aanen D.K."/>
            <person name="Tsang A."/>
            <person name="Henrissat B."/>
            <person name="Bilanenko E.N."/>
            <person name="de Vries R.P."/>
            <person name="van Kan J.A.L."/>
            <person name="Grigoriev I.V."/>
            <person name="Debets A.J.M."/>
        </authorList>
    </citation>
    <scope>NUCLEOTIDE SEQUENCE [LARGE SCALE GENOMIC DNA]</scope>
    <source>
        <strain evidence="8 9">F11</strain>
    </source>
</reference>
<feature type="transmembrane region" description="Helical" evidence="6">
    <location>
        <begin position="706"/>
        <end position="722"/>
    </location>
</feature>
<feature type="transmembrane region" description="Helical" evidence="6">
    <location>
        <begin position="682"/>
        <end position="699"/>
    </location>
</feature>
<dbReference type="STRING" id="1314773.A0A3N2PJ46"/>
<feature type="domain" description="Integral membrane bound transporter" evidence="7">
    <location>
        <begin position="674"/>
        <end position="810"/>
    </location>
</feature>
<feature type="transmembrane region" description="Helical" evidence="6">
    <location>
        <begin position="231"/>
        <end position="256"/>
    </location>
</feature>
<feature type="compositionally biased region" description="Basic and acidic residues" evidence="5">
    <location>
        <begin position="1008"/>
        <end position="1019"/>
    </location>
</feature>
<dbReference type="GeneID" id="39579959"/>
<evidence type="ECO:0000259" key="7">
    <source>
        <dbReference type="Pfam" id="PF13515"/>
    </source>
</evidence>
<feature type="transmembrane region" description="Helical" evidence="6">
    <location>
        <begin position="792"/>
        <end position="815"/>
    </location>
</feature>
<dbReference type="GO" id="GO:0005840">
    <property type="term" value="C:ribosome"/>
    <property type="evidence" value="ECO:0007669"/>
    <property type="project" value="UniProtKB-KW"/>
</dbReference>
<dbReference type="EMBL" id="ML119071">
    <property type="protein sequence ID" value="ROT34460.1"/>
    <property type="molecule type" value="Genomic_DNA"/>
</dbReference>
<evidence type="ECO:0000313" key="9">
    <source>
        <dbReference type="Proteomes" id="UP000272025"/>
    </source>
</evidence>
<evidence type="ECO:0000256" key="6">
    <source>
        <dbReference type="SAM" id="Phobius"/>
    </source>
</evidence>
<keyword evidence="4 6" id="KW-0472">Membrane</keyword>
<feature type="region of interest" description="Disordered" evidence="5">
    <location>
        <begin position="575"/>
        <end position="602"/>
    </location>
</feature>
<keyword evidence="3 6" id="KW-1133">Transmembrane helix</keyword>
<dbReference type="AlphaFoldDB" id="A0A3N2PJ46"/>
<gene>
    <name evidence="8" type="ORF">SODALDRAFT_331568</name>
</gene>
<accession>A0A3N2PJ46</accession>
<evidence type="ECO:0000256" key="4">
    <source>
        <dbReference type="ARBA" id="ARBA00023136"/>
    </source>
</evidence>
<evidence type="ECO:0000256" key="1">
    <source>
        <dbReference type="ARBA" id="ARBA00004141"/>
    </source>
</evidence>
<dbReference type="GO" id="GO:0016020">
    <property type="term" value="C:membrane"/>
    <property type="evidence" value="ECO:0007669"/>
    <property type="project" value="UniProtKB-SubCell"/>
</dbReference>
<dbReference type="PANTHER" id="PTHR47804:SF1">
    <property type="entry name" value="DUF2421 DOMAIN-CONTAINING PROTEIN"/>
    <property type="match status" value="1"/>
</dbReference>
<feature type="transmembrane region" description="Helical" evidence="6">
    <location>
        <begin position="651"/>
        <end position="670"/>
    </location>
</feature>
<name>A0A3N2PJ46_SODAK</name>
<proteinExistence type="predicted"/>
<keyword evidence="2 6" id="KW-0812">Transmembrane</keyword>
<protein>
    <submittedName>
        <fullName evidence="8">Ribosomal protein L19</fullName>
    </submittedName>
</protein>
<feature type="region of interest" description="Disordered" evidence="5">
    <location>
        <begin position="1"/>
        <end position="22"/>
    </location>
</feature>
<feature type="region of interest" description="Disordered" evidence="5">
    <location>
        <begin position="984"/>
        <end position="1021"/>
    </location>
</feature>
<evidence type="ECO:0000256" key="3">
    <source>
        <dbReference type="ARBA" id="ARBA00022989"/>
    </source>
</evidence>
<comment type="subcellular location">
    <subcellularLocation>
        <location evidence="1">Membrane</location>
        <topology evidence="1">Multi-pass membrane protein</topology>
    </subcellularLocation>
</comment>